<feature type="region of interest" description="Disordered" evidence="1">
    <location>
        <begin position="1"/>
        <end position="51"/>
    </location>
</feature>
<name>A0AAV7F5F1_ARIFI</name>
<feature type="region of interest" description="Disordered" evidence="1">
    <location>
        <begin position="490"/>
        <end position="522"/>
    </location>
</feature>
<feature type="compositionally biased region" description="Basic and acidic residues" evidence="1">
    <location>
        <begin position="507"/>
        <end position="519"/>
    </location>
</feature>
<feature type="region of interest" description="Disordered" evidence="1">
    <location>
        <begin position="560"/>
        <end position="674"/>
    </location>
</feature>
<dbReference type="GO" id="GO:0071763">
    <property type="term" value="P:nuclear membrane organization"/>
    <property type="evidence" value="ECO:0007669"/>
    <property type="project" value="TreeGrafter"/>
</dbReference>
<organism evidence="2 3">
    <name type="scientific">Aristolochia fimbriata</name>
    <name type="common">White veined hardy Dutchman's pipe vine</name>
    <dbReference type="NCBI Taxonomy" id="158543"/>
    <lineage>
        <taxon>Eukaryota</taxon>
        <taxon>Viridiplantae</taxon>
        <taxon>Streptophyta</taxon>
        <taxon>Embryophyta</taxon>
        <taxon>Tracheophyta</taxon>
        <taxon>Spermatophyta</taxon>
        <taxon>Magnoliopsida</taxon>
        <taxon>Magnoliidae</taxon>
        <taxon>Piperales</taxon>
        <taxon>Aristolochiaceae</taxon>
        <taxon>Aristolochia</taxon>
    </lineage>
</organism>
<reference evidence="2 3" key="1">
    <citation type="submission" date="2021-07" db="EMBL/GenBank/DDBJ databases">
        <title>The Aristolochia fimbriata genome: insights into angiosperm evolution, floral development and chemical biosynthesis.</title>
        <authorList>
            <person name="Jiao Y."/>
        </authorList>
    </citation>
    <scope>NUCLEOTIDE SEQUENCE [LARGE SCALE GENOMIC DNA]</scope>
    <source>
        <strain evidence="2">IBCAS-2021</strain>
        <tissue evidence="2">Leaf</tissue>
    </source>
</reference>
<gene>
    <name evidence="2" type="ORF">H6P81_000860</name>
</gene>
<protein>
    <recommendedName>
        <fullName evidence="4">Protein KAKU4</fullName>
    </recommendedName>
</protein>
<feature type="region of interest" description="Disordered" evidence="1">
    <location>
        <begin position="70"/>
        <end position="96"/>
    </location>
</feature>
<evidence type="ECO:0000256" key="1">
    <source>
        <dbReference type="SAM" id="MobiDB-lite"/>
    </source>
</evidence>
<dbReference type="PANTHER" id="PTHR33416:SF20">
    <property type="entry name" value="NUCLEAR PORE COMPLEX PROTEIN NUP1"/>
    <property type="match status" value="1"/>
</dbReference>
<evidence type="ECO:0008006" key="4">
    <source>
        <dbReference type="Google" id="ProtNLM"/>
    </source>
</evidence>
<dbReference type="AlphaFoldDB" id="A0AAV7F5F1"/>
<feature type="compositionally biased region" description="Low complexity" evidence="1">
    <location>
        <begin position="70"/>
        <end position="89"/>
    </location>
</feature>
<proteinExistence type="predicted"/>
<evidence type="ECO:0000313" key="3">
    <source>
        <dbReference type="Proteomes" id="UP000825729"/>
    </source>
</evidence>
<dbReference type="EMBL" id="JAINDJ010000002">
    <property type="protein sequence ID" value="KAG9456352.1"/>
    <property type="molecule type" value="Genomic_DNA"/>
</dbReference>
<accession>A0AAV7F5F1</accession>
<feature type="compositionally biased region" description="Polar residues" evidence="1">
    <location>
        <begin position="560"/>
        <end position="571"/>
    </location>
</feature>
<keyword evidence="3" id="KW-1185">Reference proteome</keyword>
<dbReference type="PANTHER" id="PTHR33416">
    <property type="entry name" value="NUCLEAR PORE COMPLEX PROTEIN NUP1"/>
    <property type="match status" value="1"/>
</dbReference>
<feature type="compositionally biased region" description="Low complexity" evidence="1">
    <location>
        <begin position="574"/>
        <end position="588"/>
    </location>
</feature>
<sequence length="674" mass="72312">MAAISSPRPLSPPGSGGKIRRARRFFPETSPYARPPLGSGPSSPPDSPKRGWLFTAVRSVASTAGKLLSVLRSESPSSSSGSSSTSSSSDGNGDEYGDVNGLCRECSKNADDLYTNGNLPVATPSSEKVPQLITQDRSKTKLAIEYLLMQETYTREECMKLTKIIQSRVVDTPITEEENRWSIVSPKSSLLHAGSPDVYQTAIIEAKNWLQEKKSEINSKSNVDQEPCTLTTDLLSYPNERETGSPVDLAKSYMQSRPPWASPLLLNVKMKSPSPIQLNFSDDETQHAVSHYSPSLKAAKKSSGFVGSSSIHEEVRRVRLKLAESISESSMLKQNEASPQLLANVSGKTSQVACDRLQLDGISHKSDSAQVDNAVTGSEILPPRLEVDNAGSEDTIRSSLGNDVEQNFVVTDVVNGNPSSPNVLSKCGEGAVAEKYGDELRAACPTFSLQDNNQELGDAYLCQEKGGSGTKSTVPTSVPTGIIEATVGEPINRETLPSEEIGCSMTRDSDHGDKGDDAAKASSEMCSAAEKVVDGVDEPVKGSCFADASSLPDLKQQQAFDPMQNGSSNKTEAGESSGSSRSSVPVEPNAKPGGRTSKKSQKKNRMRPVVTGPESSQQVHELQSDDSKQAPSDVERNDIEAESRARTRMNAPEGHANGNRRAEVGYKRRRVSGK</sequence>
<feature type="compositionally biased region" description="Basic residues" evidence="1">
    <location>
        <begin position="596"/>
        <end position="606"/>
    </location>
</feature>
<dbReference type="Proteomes" id="UP000825729">
    <property type="component" value="Unassembled WGS sequence"/>
</dbReference>
<comment type="caution">
    <text evidence="2">The sequence shown here is derived from an EMBL/GenBank/DDBJ whole genome shotgun (WGS) entry which is preliminary data.</text>
</comment>
<evidence type="ECO:0000313" key="2">
    <source>
        <dbReference type="EMBL" id="KAG9456352.1"/>
    </source>
</evidence>
<feature type="compositionally biased region" description="Basic and acidic residues" evidence="1">
    <location>
        <begin position="622"/>
        <end position="645"/>
    </location>
</feature>
<dbReference type="GO" id="GO:0005635">
    <property type="term" value="C:nuclear envelope"/>
    <property type="evidence" value="ECO:0007669"/>
    <property type="project" value="TreeGrafter"/>
</dbReference>